<protein>
    <submittedName>
        <fullName evidence="2">TIGR03085 family protein</fullName>
    </submittedName>
</protein>
<dbReference type="NCBIfam" id="TIGR03085">
    <property type="entry name" value="TIGR03085 family metal-binding protein"/>
    <property type="match status" value="1"/>
</dbReference>
<dbReference type="RefSeq" id="WP_199706386.1">
    <property type="nucleotide sequence ID" value="NZ_JAEMNV010000007.1"/>
</dbReference>
<keyword evidence="3" id="KW-1185">Reference proteome</keyword>
<dbReference type="NCBIfam" id="TIGR03083">
    <property type="entry name" value="maleylpyruvate isomerase family mycothiol-dependent enzyme"/>
    <property type="match status" value="1"/>
</dbReference>
<evidence type="ECO:0000313" key="3">
    <source>
        <dbReference type="Proteomes" id="UP000655868"/>
    </source>
</evidence>
<comment type="caution">
    <text evidence="2">The sequence shown here is derived from an EMBL/GenBank/DDBJ whole genome shotgun (WGS) entry which is preliminary data.</text>
</comment>
<name>A0A934NUE7_9NOCA</name>
<dbReference type="Pfam" id="PF11716">
    <property type="entry name" value="MDMPI_N"/>
    <property type="match status" value="1"/>
</dbReference>
<accession>A0A934NUE7</accession>
<proteinExistence type="predicted"/>
<sequence length="207" mass="22904">MSFAQRERGALVVSMAEIGPDAPTLCGEWTVRDLAAHLVIRERRPDASPGILISALAGYTEGVRRKAAQRPFTELLEQVREGPPIWSPMKPLDAAVNLTEMFVHHEDVRRGTPGWEPRVLDPSDEAKLWTVVKKMARMSYRKSTVSIVLEKPDGEQVTVTRPSDRSVTLRGPASELLLHAFGRNEVRLETSGAGADVEAVMKLDRSV</sequence>
<dbReference type="InterPro" id="IPR017519">
    <property type="entry name" value="CHP03085"/>
</dbReference>
<feature type="domain" description="Mycothiol-dependent maleylpyruvate isomerase metal-binding" evidence="1">
    <location>
        <begin position="11"/>
        <end position="81"/>
    </location>
</feature>
<dbReference type="EMBL" id="JAEMNV010000007">
    <property type="protein sequence ID" value="MBJ8341483.1"/>
    <property type="molecule type" value="Genomic_DNA"/>
</dbReference>
<dbReference type="GO" id="GO:0046872">
    <property type="term" value="F:metal ion binding"/>
    <property type="evidence" value="ECO:0007669"/>
    <property type="project" value="InterPro"/>
</dbReference>
<dbReference type="Proteomes" id="UP000655868">
    <property type="component" value="Unassembled WGS sequence"/>
</dbReference>
<dbReference type="AlphaFoldDB" id="A0A934NUE7"/>
<dbReference type="InterPro" id="IPR034660">
    <property type="entry name" value="DinB/YfiT-like"/>
</dbReference>
<dbReference type="InterPro" id="IPR024344">
    <property type="entry name" value="MDMPI_metal-binding"/>
</dbReference>
<organism evidence="2 3">
    <name type="scientific">Antrihabitans stalagmiti</name>
    <dbReference type="NCBI Taxonomy" id="2799499"/>
    <lineage>
        <taxon>Bacteria</taxon>
        <taxon>Bacillati</taxon>
        <taxon>Actinomycetota</taxon>
        <taxon>Actinomycetes</taxon>
        <taxon>Mycobacteriales</taxon>
        <taxon>Nocardiaceae</taxon>
        <taxon>Antrihabitans</taxon>
    </lineage>
</organism>
<evidence type="ECO:0000313" key="2">
    <source>
        <dbReference type="EMBL" id="MBJ8341483.1"/>
    </source>
</evidence>
<dbReference type="SUPFAM" id="SSF109854">
    <property type="entry name" value="DinB/YfiT-like putative metalloenzymes"/>
    <property type="match status" value="1"/>
</dbReference>
<reference evidence="2" key="1">
    <citation type="submission" date="2020-12" db="EMBL/GenBank/DDBJ databases">
        <title>Antrihabitans popcorni sp. nov. and Antrihabitans auranticaus sp. nov., isolated from a larva cave.</title>
        <authorList>
            <person name="Lee S.D."/>
            <person name="Kim I.S."/>
        </authorList>
    </citation>
    <scope>NUCLEOTIDE SEQUENCE</scope>
    <source>
        <strain evidence="2">YC3-6</strain>
    </source>
</reference>
<evidence type="ECO:0000259" key="1">
    <source>
        <dbReference type="Pfam" id="PF11716"/>
    </source>
</evidence>
<gene>
    <name evidence="2" type="ORF">JGU71_21575</name>
</gene>
<dbReference type="InterPro" id="IPR017517">
    <property type="entry name" value="Maleyloyr_isom"/>
</dbReference>